<dbReference type="GO" id="GO:0003677">
    <property type="term" value="F:DNA binding"/>
    <property type="evidence" value="ECO:0007669"/>
    <property type="project" value="UniProtKB-KW"/>
</dbReference>
<proteinExistence type="predicted"/>
<evidence type="ECO:0000313" key="4">
    <source>
        <dbReference type="Proteomes" id="UP000002612"/>
    </source>
</evidence>
<name>Q636X5_BACCZ</name>
<dbReference type="CDD" id="cd00093">
    <property type="entry name" value="HTH_XRE"/>
    <property type="match status" value="1"/>
</dbReference>
<dbReference type="PANTHER" id="PTHR46558">
    <property type="entry name" value="TRACRIPTIONAL REGULATORY PROTEIN-RELATED-RELATED"/>
    <property type="match status" value="1"/>
</dbReference>
<dbReference type="InterPro" id="IPR010982">
    <property type="entry name" value="Lambda_DNA-bd_dom_sf"/>
</dbReference>
<dbReference type="AlphaFoldDB" id="Q636X5"/>
<evidence type="ECO:0000313" key="3">
    <source>
        <dbReference type="EMBL" id="AAU16807.1"/>
    </source>
</evidence>
<dbReference type="KEGG" id="bcz:BCE33L3459"/>
<dbReference type="Pfam" id="PF01381">
    <property type="entry name" value="HTH_3"/>
    <property type="match status" value="1"/>
</dbReference>
<dbReference type="SUPFAM" id="SSF47413">
    <property type="entry name" value="lambda repressor-like DNA-binding domains"/>
    <property type="match status" value="1"/>
</dbReference>
<reference evidence="4" key="1">
    <citation type="journal article" date="2006" name="J. Bacteriol.">
        <title>Pathogenomic sequence analysis of Bacillus cereus and Bacillus thuringiensis isolates closely related to Bacillus anthracis.</title>
        <authorList>
            <person name="Han C.S."/>
            <person name="Xie G."/>
            <person name="Challacombe J.F."/>
            <person name="Altherr M.R."/>
            <person name="Bhotika S.S."/>
            <person name="Brown N."/>
            <person name="Bruce D."/>
            <person name="Campbell C.S."/>
            <person name="Campbell M.L."/>
            <person name="Chen J."/>
            <person name="Chertkov O."/>
            <person name="Cleland C."/>
            <person name="Dimitrijevic M."/>
            <person name="Doggett N.A."/>
            <person name="Fawcett J.J."/>
            <person name="Glavina T."/>
            <person name="Goodwin L.A."/>
            <person name="Green L.D."/>
            <person name="Hill K.K."/>
            <person name="Hitchcock P."/>
            <person name="Jackson P.J."/>
            <person name="Keim P."/>
            <person name="Kewalramani A.R."/>
            <person name="Longmire J."/>
            <person name="Lucas S."/>
            <person name="Malfatti S."/>
            <person name="McMurry K."/>
            <person name="Meincke L.J."/>
            <person name="Misra M."/>
            <person name="Moseman B.L."/>
            <person name="Mundt M."/>
            <person name="Munk A.C."/>
            <person name="Okinaka R.T."/>
            <person name="Parson-Quintana B."/>
            <person name="Reilly L.P."/>
            <person name="Richardson P."/>
            <person name="Robinson D.L."/>
            <person name="Rubin E."/>
            <person name="Saunders E."/>
            <person name="Tapia R."/>
            <person name="Tesmer J.G."/>
            <person name="Thayer N."/>
            <person name="Thompson L.S."/>
            <person name="Tice H."/>
            <person name="Ticknor L.O."/>
            <person name="Wills P.L."/>
            <person name="Brettin T.S."/>
            <person name="Gilna P."/>
        </authorList>
    </citation>
    <scope>NUCLEOTIDE SEQUENCE [LARGE SCALE GENOMIC DNA]</scope>
    <source>
        <strain evidence="4">ZK / E33L</strain>
    </source>
</reference>
<dbReference type="PROSITE" id="PS50943">
    <property type="entry name" value="HTH_CROC1"/>
    <property type="match status" value="1"/>
</dbReference>
<dbReference type="InterPro" id="IPR001387">
    <property type="entry name" value="Cro/C1-type_HTH"/>
</dbReference>
<dbReference type="EMBL" id="CP000001">
    <property type="protein sequence ID" value="AAU16807.1"/>
    <property type="molecule type" value="Genomic_DNA"/>
</dbReference>
<dbReference type="SMART" id="SM00530">
    <property type="entry name" value="HTH_XRE"/>
    <property type="match status" value="1"/>
</dbReference>
<dbReference type="PANTHER" id="PTHR46558:SF11">
    <property type="entry name" value="HTH-TYPE TRANSCRIPTIONAL REGULATOR XRE"/>
    <property type="match status" value="1"/>
</dbReference>
<organism evidence="3 4">
    <name type="scientific">Bacillus cereus (strain ZK / E33L)</name>
    <dbReference type="NCBI Taxonomy" id="288681"/>
    <lineage>
        <taxon>Bacteria</taxon>
        <taxon>Bacillati</taxon>
        <taxon>Bacillota</taxon>
        <taxon>Bacilli</taxon>
        <taxon>Bacillales</taxon>
        <taxon>Bacillaceae</taxon>
        <taxon>Bacillus</taxon>
        <taxon>Bacillus cereus group</taxon>
    </lineage>
</organism>
<dbReference type="Proteomes" id="UP000002612">
    <property type="component" value="Chromosome"/>
</dbReference>
<protein>
    <recommendedName>
        <fullName evidence="2">HTH cro/C1-type domain-containing protein</fullName>
    </recommendedName>
</protein>
<feature type="domain" description="HTH cro/C1-type" evidence="2">
    <location>
        <begin position="9"/>
        <end position="63"/>
    </location>
</feature>
<accession>Q636X5</accession>
<keyword evidence="1" id="KW-0238">DNA-binding</keyword>
<evidence type="ECO:0000256" key="1">
    <source>
        <dbReference type="ARBA" id="ARBA00023125"/>
    </source>
</evidence>
<gene>
    <name evidence="3" type="ordered locus">BCE33L3459</name>
</gene>
<sequence>MNNMIGLRIKSLRKKENLTQKQLAEKIGVSQRMIGYYESEERFPPHDVLSKLADCFSVSADYLLGRAVTDQPKEQLTQKDEKDIAKRMEEIKRDLQGEDGLMFSGEPMSEEAVESLLDAMEYIVKQTKVINKKYVPKKYRSTDDN</sequence>
<evidence type="ECO:0000259" key="2">
    <source>
        <dbReference type="PROSITE" id="PS50943"/>
    </source>
</evidence>
<dbReference type="Gene3D" id="1.10.260.40">
    <property type="entry name" value="lambda repressor-like DNA-binding domains"/>
    <property type="match status" value="1"/>
</dbReference>